<evidence type="ECO:0000313" key="1">
    <source>
        <dbReference type="EMBL" id="RUT46950.1"/>
    </source>
</evidence>
<keyword evidence="2" id="KW-1185">Reference proteome</keyword>
<reference evidence="1 2" key="1">
    <citation type="submission" date="2018-12" db="EMBL/GenBank/DDBJ databases">
        <authorList>
            <person name="Sun L."/>
            <person name="Chen Z."/>
        </authorList>
    </citation>
    <scope>NUCLEOTIDE SEQUENCE [LARGE SCALE GENOMIC DNA]</scope>
    <source>
        <strain evidence="1 2">DSM 15890</strain>
    </source>
</reference>
<accession>A0A433YAQ1</accession>
<dbReference type="OrthoDB" id="2644100at2"/>
<organism evidence="1 2">
    <name type="scientific">Paenibacillus anaericanus</name>
    <dbReference type="NCBI Taxonomy" id="170367"/>
    <lineage>
        <taxon>Bacteria</taxon>
        <taxon>Bacillati</taxon>
        <taxon>Bacillota</taxon>
        <taxon>Bacilli</taxon>
        <taxon>Bacillales</taxon>
        <taxon>Paenibacillaceae</taxon>
        <taxon>Paenibacillus</taxon>
    </lineage>
</organism>
<dbReference type="Proteomes" id="UP000279446">
    <property type="component" value="Unassembled WGS sequence"/>
</dbReference>
<dbReference type="EMBL" id="RZNY01000006">
    <property type="protein sequence ID" value="RUT46950.1"/>
    <property type="molecule type" value="Genomic_DNA"/>
</dbReference>
<gene>
    <name evidence="1" type="ORF">EJP82_09610</name>
</gene>
<protein>
    <submittedName>
        <fullName evidence="1">Uncharacterized protein</fullName>
    </submittedName>
</protein>
<comment type="caution">
    <text evidence="1">The sequence shown here is derived from an EMBL/GenBank/DDBJ whole genome shotgun (WGS) entry which is preliminary data.</text>
</comment>
<sequence>MSKIANIITAEERTMIRDYILLPHLQSMVQKSLDDIEYSTNILKRLYLMAGQRILDQIIKDSRNLKRELKQRDIRILEIKYEDFVINHHYHCRGYQDVFGITRDAMKSEISLKLSQYISELARYLKGQL</sequence>
<dbReference type="RefSeq" id="WP_127191834.1">
    <property type="nucleotide sequence ID" value="NZ_RZNY01000006.1"/>
</dbReference>
<dbReference type="Pfam" id="PF26325">
    <property type="entry name" value="YhjD"/>
    <property type="match status" value="1"/>
</dbReference>
<dbReference type="AlphaFoldDB" id="A0A433YAQ1"/>
<name>A0A433YAQ1_9BACL</name>
<evidence type="ECO:0000313" key="2">
    <source>
        <dbReference type="Proteomes" id="UP000279446"/>
    </source>
</evidence>
<proteinExistence type="predicted"/>
<dbReference type="InterPro" id="IPR058600">
    <property type="entry name" value="YhjD-like"/>
</dbReference>